<evidence type="ECO:0000313" key="7">
    <source>
        <dbReference type="Proteomes" id="UP000185663"/>
    </source>
</evidence>
<keyword evidence="2" id="KW-0328">Glycosyltransferase</keyword>
<dbReference type="GO" id="GO:0016758">
    <property type="term" value="F:hexosyltransferase activity"/>
    <property type="evidence" value="ECO:0007669"/>
    <property type="project" value="TreeGrafter"/>
</dbReference>
<evidence type="ECO:0000256" key="2">
    <source>
        <dbReference type="ARBA" id="ARBA00022676"/>
    </source>
</evidence>
<dbReference type="InterPro" id="IPR028098">
    <property type="entry name" value="Glyco_trans_4-like_N"/>
</dbReference>
<dbReference type="InterPro" id="IPR050194">
    <property type="entry name" value="Glycosyltransferase_grp1"/>
</dbReference>
<dbReference type="Proteomes" id="UP000185663">
    <property type="component" value="Chromosome I"/>
</dbReference>
<evidence type="ECO:0000256" key="4">
    <source>
        <dbReference type="SAM" id="MobiDB-lite"/>
    </source>
</evidence>
<gene>
    <name evidence="6" type="ORF">SAMN04489860_1011</name>
</gene>
<dbReference type="STRING" id="545619.SAMN04489860_1011"/>
<sequence>MTGRLRSLSLALSFAARTVLDDPAWLMLNAVQRAPSRLRPVLGRPARWLERRVSQEKDPAGAASLRAAWARGDASAVVDAVATSRAAARVQARVTEQVELLRARSAPAHPRSSASAPREPLRVHHHLTNSLPHTLSGYTQRSHSVLTAQRRAGIELSVSTRLGYPATIGVPLAPGSDTVDAIRYERLVPWTFQPDHRKRLASEVDLLCARITAAGSQIVQTTTPWTTGEAGRLAAARLGLPWVHEVRGLPEETWAASHETVERRDAAMQSTRYRLIRDKETELAATADAVITLSATMRGELISRGVDADRIAVIANSVDVDTLAGLPDPSGARSSLGLPPDRPLVGSVGSLVGYEGLDTTLRAVAMLRSRGLDVGALIVGDGVARPDLLRLVSSLGLQGVAHLPGRVNRATAARYVAALDVVAVPRRADRVTRLVTPLKPVEAMAVGRPVVVSDLPALREVTTTTEGPNAALVASAGDPREWADRLEEILRDPVLRDRLVSAGHLIANDRTWVRAAGTYRKVYDNCLVSARSL</sequence>
<accession>A0A1H1Q7U3</accession>
<evidence type="ECO:0000256" key="1">
    <source>
        <dbReference type="ARBA" id="ARBA00021292"/>
    </source>
</evidence>
<evidence type="ECO:0000313" key="6">
    <source>
        <dbReference type="EMBL" id="SDS19506.1"/>
    </source>
</evidence>
<feature type="domain" description="Glycosyltransferase subfamily 4-like N-terminal" evidence="5">
    <location>
        <begin position="137"/>
        <end position="316"/>
    </location>
</feature>
<proteinExistence type="predicted"/>
<dbReference type="Pfam" id="PF13579">
    <property type="entry name" value="Glyco_trans_4_4"/>
    <property type="match status" value="1"/>
</dbReference>
<evidence type="ECO:0000256" key="3">
    <source>
        <dbReference type="ARBA" id="ARBA00022679"/>
    </source>
</evidence>
<keyword evidence="7" id="KW-1185">Reference proteome</keyword>
<dbReference type="SUPFAM" id="SSF53756">
    <property type="entry name" value="UDP-Glycosyltransferase/glycogen phosphorylase"/>
    <property type="match status" value="1"/>
</dbReference>
<dbReference type="EMBL" id="LT629776">
    <property type="protein sequence ID" value="SDS19506.1"/>
    <property type="molecule type" value="Genomic_DNA"/>
</dbReference>
<name>A0A1H1Q7U3_9CELL</name>
<dbReference type="Pfam" id="PF13692">
    <property type="entry name" value="Glyco_trans_1_4"/>
    <property type="match status" value="1"/>
</dbReference>
<evidence type="ECO:0000259" key="5">
    <source>
        <dbReference type="Pfam" id="PF13579"/>
    </source>
</evidence>
<reference evidence="6 7" key="1">
    <citation type="submission" date="2016-10" db="EMBL/GenBank/DDBJ databases">
        <authorList>
            <person name="de Groot N.N."/>
        </authorList>
    </citation>
    <scope>NUCLEOTIDE SEQUENCE [LARGE SCALE GENOMIC DNA]</scope>
    <source>
        <strain evidence="6 7">DSM 22126</strain>
    </source>
</reference>
<dbReference type="AlphaFoldDB" id="A0A1H1Q7U3"/>
<dbReference type="PANTHER" id="PTHR45947">
    <property type="entry name" value="SULFOQUINOVOSYL TRANSFERASE SQD2"/>
    <property type="match status" value="1"/>
</dbReference>
<dbReference type="PANTHER" id="PTHR45947:SF3">
    <property type="entry name" value="SULFOQUINOVOSYL TRANSFERASE SQD2"/>
    <property type="match status" value="1"/>
</dbReference>
<dbReference type="GO" id="GO:1901137">
    <property type="term" value="P:carbohydrate derivative biosynthetic process"/>
    <property type="evidence" value="ECO:0007669"/>
    <property type="project" value="UniProtKB-ARBA"/>
</dbReference>
<keyword evidence="3 6" id="KW-0808">Transferase</keyword>
<feature type="region of interest" description="Disordered" evidence="4">
    <location>
        <begin position="102"/>
        <end position="122"/>
    </location>
</feature>
<organism evidence="6 7">
    <name type="scientific">Paraoerskovia marina</name>
    <dbReference type="NCBI Taxonomy" id="545619"/>
    <lineage>
        <taxon>Bacteria</taxon>
        <taxon>Bacillati</taxon>
        <taxon>Actinomycetota</taxon>
        <taxon>Actinomycetes</taxon>
        <taxon>Micrococcales</taxon>
        <taxon>Cellulomonadaceae</taxon>
        <taxon>Paraoerskovia</taxon>
    </lineage>
</organism>
<dbReference type="Gene3D" id="3.40.50.2000">
    <property type="entry name" value="Glycogen Phosphorylase B"/>
    <property type="match status" value="2"/>
</dbReference>
<dbReference type="CDD" id="cd03801">
    <property type="entry name" value="GT4_PimA-like"/>
    <property type="match status" value="1"/>
</dbReference>
<protein>
    <recommendedName>
        <fullName evidence="1">D-inositol 3-phosphate glycosyltransferase</fullName>
    </recommendedName>
</protein>
<feature type="compositionally biased region" description="Low complexity" evidence="4">
    <location>
        <begin position="102"/>
        <end position="118"/>
    </location>
</feature>